<name>A0A7J9N9A8_GOSSC</name>
<organism evidence="1 2">
    <name type="scientific">Gossypium schwendimanii</name>
    <name type="common">Cotton</name>
    <dbReference type="NCBI Taxonomy" id="34291"/>
    <lineage>
        <taxon>Eukaryota</taxon>
        <taxon>Viridiplantae</taxon>
        <taxon>Streptophyta</taxon>
        <taxon>Embryophyta</taxon>
        <taxon>Tracheophyta</taxon>
        <taxon>Spermatophyta</taxon>
        <taxon>Magnoliopsida</taxon>
        <taxon>eudicotyledons</taxon>
        <taxon>Gunneridae</taxon>
        <taxon>Pentapetalae</taxon>
        <taxon>rosids</taxon>
        <taxon>malvids</taxon>
        <taxon>Malvales</taxon>
        <taxon>Malvaceae</taxon>
        <taxon>Malvoideae</taxon>
        <taxon>Gossypium</taxon>
    </lineage>
</organism>
<evidence type="ECO:0000313" key="1">
    <source>
        <dbReference type="EMBL" id="MBA0879179.1"/>
    </source>
</evidence>
<sequence length="58" mass="6604">MLGCEQLRSSGMKRLEKKITRPIAGKGSSKRNSVMELRPSLGKIEKMKERIEELEMAL</sequence>
<dbReference type="Proteomes" id="UP000593576">
    <property type="component" value="Unassembled WGS sequence"/>
</dbReference>
<dbReference type="OrthoDB" id="989156at2759"/>
<comment type="caution">
    <text evidence="1">The sequence shown here is derived from an EMBL/GenBank/DDBJ whole genome shotgun (WGS) entry which is preliminary data.</text>
</comment>
<evidence type="ECO:0000313" key="2">
    <source>
        <dbReference type="Proteomes" id="UP000593576"/>
    </source>
</evidence>
<reference evidence="1 2" key="1">
    <citation type="journal article" date="2019" name="Genome Biol. Evol.">
        <title>Insights into the evolution of the New World diploid cottons (Gossypium, subgenus Houzingenia) based on genome sequencing.</title>
        <authorList>
            <person name="Grover C.E."/>
            <person name="Arick M.A. 2nd"/>
            <person name="Thrash A."/>
            <person name="Conover J.L."/>
            <person name="Sanders W.S."/>
            <person name="Peterson D.G."/>
            <person name="Frelichowski J.E."/>
            <person name="Scheffler J.A."/>
            <person name="Scheffler B.E."/>
            <person name="Wendel J.F."/>
        </authorList>
    </citation>
    <scope>NUCLEOTIDE SEQUENCE [LARGE SCALE GENOMIC DNA]</scope>
    <source>
        <strain evidence="1">1</strain>
        <tissue evidence="1">Leaf</tissue>
    </source>
</reference>
<accession>A0A7J9N9A8</accession>
<protein>
    <submittedName>
        <fullName evidence="1">Uncharacterized protein</fullName>
    </submittedName>
</protein>
<dbReference type="AlphaFoldDB" id="A0A7J9N9A8"/>
<keyword evidence="2" id="KW-1185">Reference proteome</keyword>
<proteinExistence type="predicted"/>
<gene>
    <name evidence="1" type="ORF">Goshw_008564</name>
</gene>
<dbReference type="EMBL" id="JABFAF010274336">
    <property type="protein sequence ID" value="MBA0879179.1"/>
    <property type="molecule type" value="Genomic_DNA"/>
</dbReference>